<dbReference type="PRINTS" id="PR00722">
    <property type="entry name" value="CHYMOTRYPSIN"/>
</dbReference>
<proteinExistence type="inferred from homology"/>
<dbReference type="STRING" id="7159.Q17FW4"/>
<dbReference type="GeneID" id="5577658"/>
<dbReference type="Gene3D" id="2.40.10.10">
    <property type="entry name" value="Trypsin-like serine proteases"/>
    <property type="match status" value="2"/>
</dbReference>
<dbReference type="InterPro" id="IPR001254">
    <property type="entry name" value="Trypsin_dom"/>
</dbReference>
<accession>Q17FW4</accession>
<reference evidence="10" key="3">
    <citation type="submission" date="2012-09" db="EMBL/GenBank/DDBJ databases">
        <authorList>
            <consortium name="VectorBase"/>
        </authorList>
    </citation>
    <scope>NUCLEOTIDE SEQUENCE</scope>
    <source>
        <strain evidence="10">Liverpool</strain>
    </source>
</reference>
<dbReference type="Pfam" id="PF00089">
    <property type="entry name" value="Trypsin"/>
    <property type="match status" value="1"/>
</dbReference>
<protein>
    <submittedName>
        <fullName evidence="10">AAEL003279-PA</fullName>
    </submittedName>
</protein>
<dbReference type="HOGENOM" id="CLU_006842_0_3_1"/>
<gene>
    <name evidence="10" type="ORF">AAEL801267</name>
    <name evidence="10" type="ORF">AaeL_AAEL003279</name>
</gene>
<dbReference type="AlphaFoldDB" id="Q17FW4"/>
<dbReference type="GO" id="GO:0005576">
    <property type="term" value="C:extracellular region"/>
    <property type="evidence" value="ECO:0007669"/>
    <property type="project" value="UniProtKB-SubCell"/>
</dbReference>
<feature type="domain" description="Peptidase S1" evidence="9">
    <location>
        <begin position="53"/>
        <end position="309"/>
    </location>
</feature>
<dbReference type="EMBL" id="CH477267">
    <property type="protein sequence ID" value="EAT45510.1"/>
    <property type="molecule type" value="Genomic_DNA"/>
</dbReference>
<keyword evidence="4" id="KW-0732">Signal</keyword>
<dbReference type="InterPro" id="IPR051487">
    <property type="entry name" value="Ser/Thr_Proteases_Immune/Dev"/>
</dbReference>
<dbReference type="GO" id="GO:0006508">
    <property type="term" value="P:proteolysis"/>
    <property type="evidence" value="ECO:0007669"/>
    <property type="project" value="InterPro"/>
</dbReference>
<evidence type="ECO:0000256" key="7">
    <source>
        <dbReference type="ARBA" id="ARBA00023180"/>
    </source>
</evidence>
<evidence type="ECO:0000313" key="11">
    <source>
        <dbReference type="Proteomes" id="UP000682892"/>
    </source>
</evidence>
<dbReference type="SMART" id="SM00020">
    <property type="entry name" value="Tryp_SPc"/>
    <property type="match status" value="1"/>
</dbReference>
<reference evidence="10" key="1">
    <citation type="submission" date="2005-10" db="EMBL/GenBank/DDBJ databases">
        <authorList>
            <person name="Loftus B.J."/>
            <person name="Nene V.M."/>
            <person name="Hannick L.I."/>
            <person name="Bidwell S."/>
            <person name="Haas B."/>
            <person name="Amedeo P."/>
            <person name="Orvis J."/>
            <person name="Wortman J.R."/>
            <person name="White O.R."/>
            <person name="Salzberg S."/>
            <person name="Shumway M."/>
            <person name="Koo H."/>
            <person name="Zhao Y."/>
            <person name="Holmes M."/>
            <person name="Miller J."/>
            <person name="Schatz M."/>
            <person name="Pop M."/>
            <person name="Pai G."/>
            <person name="Utterback T."/>
            <person name="Rogers Y.-H."/>
            <person name="Kravitz S."/>
            <person name="Fraser C.M."/>
        </authorList>
    </citation>
    <scope>NUCLEOTIDE SEQUENCE</scope>
    <source>
        <strain evidence="10">Liverpool</strain>
    </source>
</reference>
<dbReference type="GO" id="GO:0045087">
    <property type="term" value="P:innate immune response"/>
    <property type="evidence" value="ECO:0007669"/>
    <property type="project" value="UniProtKB-KW"/>
</dbReference>
<keyword evidence="3" id="KW-0399">Innate immunity</keyword>
<dbReference type="CDD" id="cd00190">
    <property type="entry name" value="Tryp_SPc"/>
    <property type="match status" value="1"/>
</dbReference>
<evidence type="ECO:0000256" key="8">
    <source>
        <dbReference type="ARBA" id="ARBA00024195"/>
    </source>
</evidence>
<keyword evidence="6" id="KW-1015">Disulfide bond</keyword>
<name>Q17FW4_AEDAE</name>
<dbReference type="GO" id="GO:0004252">
    <property type="term" value="F:serine-type endopeptidase activity"/>
    <property type="evidence" value="ECO:0007669"/>
    <property type="project" value="InterPro"/>
</dbReference>
<keyword evidence="2" id="KW-0964">Secreted</keyword>
<dbReference type="OMA" id="ICATRFT"/>
<dbReference type="Proteomes" id="UP000682892">
    <property type="component" value="Chromosome 1"/>
</dbReference>
<dbReference type="InterPro" id="IPR001314">
    <property type="entry name" value="Peptidase_S1A"/>
</dbReference>
<reference evidence="10" key="2">
    <citation type="journal article" date="2007" name="Science">
        <title>Genome sequence of Aedes aegypti, a major arbovirus vector.</title>
        <authorList>
            <person name="Nene V."/>
            <person name="Wortman J.R."/>
            <person name="Lawson D."/>
            <person name="Haas B."/>
            <person name="Kodira C."/>
            <person name="Tu Z.J."/>
            <person name="Loftus B."/>
            <person name="Xi Z."/>
            <person name="Megy K."/>
            <person name="Grabherr M."/>
            <person name="Ren Q."/>
            <person name="Zdobnov E.M."/>
            <person name="Lobo N.F."/>
            <person name="Campbell K.S."/>
            <person name="Brown S.E."/>
            <person name="Bonaldo M.F."/>
            <person name="Zhu J."/>
            <person name="Sinkins S.P."/>
            <person name="Hogenkamp D.G."/>
            <person name="Amedeo P."/>
            <person name="Arensburger P."/>
            <person name="Atkinson P.W."/>
            <person name="Bidwell S."/>
            <person name="Biedler J."/>
            <person name="Birney E."/>
            <person name="Bruggner R.V."/>
            <person name="Costas J."/>
            <person name="Coy M.R."/>
            <person name="Crabtree J."/>
            <person name="Crawford M."/>
            <person name="Debruyn B."/>
            <person name="Decaprio D."/>
            <person name="Eiglmeier K."/>
            <person name="Eisenstadt E."/>
            <person name="El-Dorry H."/>
            <person name="Gelbart W.M."/>
            <person name="Gomes S.L."/>
            <person name="Hammond M."/>
            <person name="Hannick L.I."/>
            <person name="Hogan J.R."/>
            <person name="Holmes M.H."/>
            <person name="Jaffe D."/>
            <person name="Johnston J.S."/>
            <person name="Kennedy R.C."/>
            <person name="Koo H."/>
            <person name="Kravitz S."/>
            <person name="Kriventseva E.V."/>
            <person name="Kulp D."/>
            <person name="Labutti K."/>
            <person name="Lee E."/>
            <person name="Li S."/>
            <person name="Lovin D.D."/>
            <person name="Mao C."/>
            <person name="Mauceli E."/>
            <person name="Menck C.F."/>
            <person name="Miller J.R."/>
            <person name="Montgomery P."/>
            <person name="Mori A."/>
            <person name="Nascimento A.L."/>
            <person name="Naveira H.F."/>
            <person name="Nusbaum C."/>
            <person name="O'leary S."/>
            <person name="Orvis J."/>
            <person name="Pertea M."/>
            <person name="Quesneville H."/>
            <person name="Reidenbach K.R."/>
            <person name="Rogers Y.H."/>
            <person name="Roth C.W."/>
            <person name="Schneider J.R."/>
            <person name="Schatz M."/>
            <person name="Shumway M."/>
            <person name="Stanke M."/>
            <person name="Stinson E.O."/>
            <person name="Tubio J.M."/>
            <person name="Vanzee J.P."/>
            <person name="Verjovski-Almeida S."/>
            <person name="Werner D."/>
            <person name="White O."/>
            <person name="Wyder S."/>
            <person name="Zeng Q."/>
            <person name="Zhao Q."/>
            <person name="Zhao Y."/>
            <person name="Hill C.A."/>
            <person name="Raikhel A.S."/>
            <person name="Soares M.B."/>
            <person name="Knudson D.L."/>
            <person name="Lee N.H."/>
            <person name="Galagan J."/>
            <person name="Salzberg S.L."/>
            <person name="Paulsen I.T."/>
            <person name="Dimopoulos G."/>
            <person name="Collins F.H."/>
            <person name="Birren B."/>
            <person name="Fraser-Liggett C.M."/>
            <person name="Severson D.W."/>
        </authorList>
    </citation>
    <scope>NUCLEOTIDE SEQUENCE [LARGE SCALE GENOMIC DNA]</scope>
    <source>
        <strain evidence="10">Liverpool</strain>
    </source>
</reference>
<dbReference type="eggNOG" id="KOG3627">
    <property type="taxonomic scope" value="Eukaryota"/>
</dbReference>
<dbReference type="VEuPathDB" id="VectorBase:AAEL003279"/>
<dbReference type="PANTHER" id="PTHR24256">
    <property type="entry name" value="TRYPTASE-RELATED"/>
    <property type="match status" value="1"/>
</dbReference>
<dbReference type="PaxDb" id="7159-AAEL003279-PA"/>
<evidence type="ECO:0000256" key="5">
    <source>
        <dbReference type="ARBA" id="ARBA00022859"/>
    </source>
</evidence>
<evidence type="ECO:0000256" key="1">
    <source>
        <dbReference type="ARBA" id="ARBA00004613"/>
    </source>
</evidence>
<comment type="similarity">
    <text evidence="8">Belongs to the peptidase S1 family. CLIP subfamily.</text>
</comment>
<sequence length="310" mass="34099">MSYNKMFEQTTFSVWFALSLVLWLGIRADADGLASDKLKLLPRYCGLSISDRLVGGKYAQLFEYPWIALLQYDHDGEIEHGCSGTLINNRYVLTAAQCLANRTDFQLLNVRLGELDKSQYLDCSVYETGDEAEKDCADPADDYGVESIRIHPDYNHETFQNDIGLIRLNRDVVMHDNTNPICMPIATSVRSATTSKLVGIGWGTCGTQQSSNLLQKSLLTPVDSVECNRALSAGQIEMQVSAAQICATRFTGMDIGGPIGAVMPHSHAGPKFVQVGIASGAVGYCERENVPGVYVRVANYMDWILDTIHA</sequence>
<evidence type="ECO:0000256" key="4">
    <source>
        <dbReference type="ARBA" id="ARBA00022729"/>
    </source>
</evidence>
<keyword evidence="7" id="KW-0325">Glycoprotein</keyword>
<dbReference type="PhylomeDB" id="Q17FW4"/>
<keyword evidence="5" id="KW-0391">Immunity</keyword>
<dbReference type="OrthoDB" id="6768937at2759"/>
<evidence type="ECO:0000256" key="3">
    <source>
        <dbReference type="ARBA" id="ARBA00022588"/>
    </source>
</evidence>
<dbReference type="InterPro" id="IPR043504">
    <property type="entry name" value="Peptidase_S1_PA_chymotrypsin"/>
</dbReference>
<organism evidence="10 11">
    <name type="scientific">Aedes aegypti</name>
    <name type="common">Yellowfever mosquito</name>
    <name type="synonym">Culex aegypti</name>
    <dbReference type="NCBI Taxonomy" id="7159"/>
    <lineage>
        <taxon>Eukaryota</taxon>
        <taxon>Metazoa</taxon>
        <taxon>Ecdysozoa</taxon>
        <taxon>Arthropoda</taxon>
        <taxon>Hexapoda</taxon>
        <taxon>Insecta</taxon>
        <taxon>Pterygota</taxon>
        <taxon>Neoptera</taxon>
        <taxon>Endopterygota</taxon>
        <taxon>Diptera</taxon>
        <taxon>Nematocera</taxon>
        <taxon>Culicoidea</taxon>
        <taxon>Culicidae</taxon>
        <taxon>Culicinae</taxon>
        <taxon>Aedini</taxon>
        <taxon>Aedes</taxon>
        <taxon>Stegomyia</taxon>
    </lineage>
</organism>
<dbReference type="KEGG" id="aag:5577658"/>
<evidence type="ECO:0000256" key="6">
    <source>
        <dbReference type="ARBA" id="ARBA00023157"/>
    </source>
</evidence>
<evidence type="ECO:0000313" key="10">
    <source>
        <dbReference type="EMBL" id="EAT45510.1"/>
    </source>
</evidence>
<dbReference type="SUPFAM" id="SSF50494">
    <property type="entry name" value="Trypsin-like serine proteases"/>
    <property type="match status" value="1"/>
</dbReference>
<dbReference type="PROSITE" id="PS50240">
    <property type="entry name" value="TRYPSIN_DOM"/>
    <property type="match status" value="1"/>
</dbReference>
<comment type="subcellular location">
    <subcellularLocation>
        <location evidence="1">Secreted</location>
    </subcellularLocation>
</comment>
<dbReference type="FunFam" id="2.40.10.10:FF:000028">
    <property type="entry name" value="Serine protease easter"/>
    <property type="match status" value="1"/>
</dbReference>
<dbReference type="InterPro" id="IPR009003">
    <property type="entry name" value="Peptidase_S1_PA"/>
</dbReference>
<evidence type="ECO:0000256" key="2">
    <source>
        <dbReference type="ARBA" id="ARBA00022525"/>
    </source>
</evidence>
<evidence type="ECO:0000259" key="9">
    <source>
        <dbReference type="PROSITE" id="PS50240"/>
    </source>
</evidence>